<protein>
    <submittedName>
        <fullName evidence="1">Uncharacterized protein</fullName>
    </submittedName>
</protein>
<evidence type="ECO:0000313" key="1">
    <source>
        <dbReference type="EMBL" id="MBX63597.1"/>
    </source>
</evidence>
<proteinExistence type="predicted"/>
<dbReference type="AlphaFoldDB" id="A0A2P2Q9H3"/>
<dbReference type="EMBL" id="GGEC01083113">
    <property type="protein sequence ID" value="MBX63597.1"/>
    <property type="molecule type" value="Transcribed_RNA"/>
</dbReference>
<name>A0A2P2Q9H3_RHIMU</name>
<organism evidence="1">
    <name type="scientific">Rhizophora mucronata</name>
    <name type="common">Asiatic mangrove</name>
    <dbReference type="NCBI Taxonomy" id="61149"/>
    <lineage>
        <taxon>Eukaryota</taxon>
        <taxon>Viridiplantae</taxon>
        <taxon>Streptophyta</taxon>
        <taxon>Embryophyta</taxon>
        <taxon>Tracheophyta</taxon>
        <taxon>Spermatophyta</taxon>
        <taxon>Magnoliopsida</taxon>
        <taxon>eudicotyledons</taxon>
        <taxon>Gunneridae</taxon>
        <taxon>Pentapetalae</taxon>
        <taxon>rosids</taxon>
        <taxon>fabids</taxon>
        <taxon>Malpighiales</taxon>
        <taxon>Rhizophoraceae</taxon>
        <taxon>Rhizophora</taxon>
    </lineage>
</organism>
<sequence>MQFDFYLFSFLTKNGLFNIFFPA</sequence>
<reference evidence="1" key="1">
    <citation type="submission" date="2018-02" db="EMBL/GenBank/DDBJ databases">
        <title>Rhizophora mucronata_Transcriptome.</title>
        <authorList>
            <person name="Meera S.P."/>
            <person name="Sreeshan A."/>
            <person name="Augustine A."/>
        </authorList>
    </citation>
    <scope>NUCLEOTIDE SEQUENCE</scope>
    <source>
        <tissue evidence="1">Leaf</tissue>
    </source>
</reference>
<accession>A0A2P2Q9H3</accession>